<feature type="region of interest" description="Disordered" evidence="1">
    <location>
        <begin position="167"/>
        <end position="215"/>
    </location>
</feature>
<comment type="caution">
    <text evidence="3">The sequence shown here is derived from an EMBL/GenBank/DDBJ whole genome shotgun (WGS) entry which is preliminary data.</text>
</comment>
<evidence type="ECO:0000256" key="1">
    <source>
        <dbReference type="SAM" id="MobiDB-lite"/>
    </source>
</evidence>
<keyword evidence="4" id="KW-1185">Reference proteome</keyword>
<protein>
    <recommendedName>
        <fullName evidence="2">Zinc knuckle CX2CX4HX4C domain-containing protein</fullName>
    </recommendedName>
</protein>
<organism evidence="3 4">
    <name type="scientific">Escallonia herrerae</name>
    <dbReference type="NCBI Taxonomy" id="1293975"/>
    <lineage>
        <taxon>Eukaryota</taxon>
        <taxon>Viridiplantae</taxon>
        <taxon>Streptophyta</taxon>
        <taxon>Embryophyta</taxon>
        <taxon>Tracheophyta</taxon>
        <taxon>Spermatophyta</taxon>
        <taxon>Magnoliopsida</taxon>
        <taxon>eudicotyledons</taxon>
        <taxon>Gunneridae</taxon>
        <taxon>Pentapetalae</taxon>
        <taxon>asterids</taxon>
        <taxon>campanulids</taxon>
        <taxon>Escalloniales</taxon>
        <taxon>Escalloniaceae</taxon>
        <taxon>Escallonia</taxon>
    </lineage>
</organism>
<sequence length="215" mass="24838">MPERTIGARIGKVLEIENAEDGKIGMEGIMITAYGFDLDKVHFGNVQNEQKFRLTGLKFWILNGSTLVKSRMDLMVVNVAESTVKFVENMGKGDKVSTCNIELSYERLCRCVRFAAEAVSKRISTNNKWRLITRGFDMKRASMEDIWIHYQYERLLDFCSRRGQLRHVKKGSPKSQPPTPKTHRLNQRTEVDYKTTDLGFERPTKDQLPFLQTRA</sequence>
<name>A0AA88WDX4_9ASTE</name>
<reference evidence="3" key="1">
    <citation type="submission" date="2022-12" db="EMBL/GenBank/DDBJ databases">
        <title>Draft genome assemblies for two species of Escallonia (Escalloniales).</title>
        <authorList>
            <person name="Chanderbali A."/>
            <person name="Dervinis C."/>
            <person name="Anghel I."/>
            <person name="Soltis D."/>
            <person name="Soltis P."/>
            <person name="Zapata F."/>
        </authorList>
    </citation>
    <scope>NUCLEOTIDE SEQUENCE</scope>
    <source>
        <strain evidence="3">UCBG64.0493</strain>
        <tissue evidence="3">Leaf</tissue>
    </source>
</reference>
<evidence type="ECO:0000313" key="3">
    <source>
        <dbReference type="EMBL" id="KAK3025297.1"/>
    </source>
</evidence>
<evidence type="ECO:0000313" key="4">
    <source>
        <dbReference type="Proteomes" id="UP001188597"/>
    </source>
</evidence>
<feature type="compositionally biased region" description="Basic and acidic residues" evidence="1">
    <location>
        <begin position="187"/>
        <end position="205"/>
    </location>
</feature>
<dbReference type="InterPro" id="IPR025836">
    <property type="entry name" value="Zn_knuckle_CX2CX4HX4C"/>
</dbReference>
<evidence type="ECO:0000259" key="2">
    <source>
        <dbReference type="Pfam" id="PF14392"/>
    </source>
</evidence>
<accession>A0AA88WDX4</accession>
<proteinExistence type="predicted"/>
<dbReference type="AlphaFoldDB" id="A0AA88WDX4"/>
<feature type="domain" description="Zinc knuckle CX2CX4HX4C" evidence="2">
    <location>
        <begin position="139"/>
        <end position="170"/>
    </location>
</feature>
<dbReference type="Pfam" id="PF14392">
    <property type="entry name" value="zf-CCHC_4"/>
    <property type="match status" value="1"/>
</dbReference>
<dbReference type="EMBL" id="JAVXUP010000556">
    <property type="protein sequence ID" value="KAK3025297.1"/>
    <property type="molecule type" value="Genomic_DNA"/>
</dbReference>
<gene>
    <name evidence="3" type="ORF">RJ639_042691</name>
</gene>
<dbReference type="Proteomes" id="UP001188597">
    <property type="component" value="Unassembled WGS sequence"/>
</dbReference>